<keyword evidence="2" id="KW-1185">Reference proteome</keyword>
<organism evidence="1 2">
    <name type="scientific">Paramecium primaurelia</name>
    <dbReference type="NCBI Taxonomy" id="5886"/>
    <lineage>
        <taxon>Eukaryota</taxon>
        <taxon>Sar</taxon>
        <taxon>Alveolata</taxon>
        <taxon>Ciliophora</taxon>
        <taxon>Intramacronucleata</taxon>
        <taxon>Oligohymenophorea</taxon>
        <taxon>Peniculida</taxon>
        <taxon>Parameciidae</taxon>
        <taxon>Paramecium</taxon>
    </lineage>
</organism>
<protein>
    <submittedName>
        <fullName evidence="1">Uncharacterized protein</fullName>
    </submittedName>
</protein>
<comment type="caution">
    <text evidence="1">The sequence shown here is derived from an EMBL/GenBank/DDBJ whole genome shotgun (WGS) entry which is preliminary data.</text>
</comment>
<evidence type="ECO:0000313" key="1">
    <source>
        <dbReference type="EMBL" id="CAD8049943.1"/>
    </source>
</evidence>
<gene>
    <name evidence="1" type="ORF">PPRIM_AZ9-3.1.T0140243</name>
</gene>
<accession>A0A8S1K6E5</accession>
<proteinExistence type="predicted"/>
<dbReference type="EMBL" id="CAJJDM010000011">
    <property type="protein sequence ID" value="CAD8049943.1"/>
    <property type="molecule type" value="Genomic_DNA"/>
</dbReference>
<dbReference type="OMA" id="TWISKMS"/>
<name>A0A8S1K6E5_PARPR</name>
<dbReference type="AlphaFoldDB" id="A0A8S1K6E5"/>
<reference evidence="1" key="1">
    <citation type="submission" date="2021-01" db="EMBL/GenBank/DDBJ databases">
        <authorList>
            <consortium name="Genoscope - CEA"/>
            <person name="William W."/>
        </authorList>
    </citation>
    <scope>NUCLEOTIDE SEQUENCE</scope>
</reference>
<evidence type="ECO:0000313" key="2">
    <source>
        <dbReference type="Proteomes" id="UP000688137"/>
    </source>
</evidence>
<sequence length="180" mass="21490">MNEKIIRPNTRINNRNRIIDKIFSQKQKNSFNSVNYKSYVQNMLQQIKLKEEVRNQSSNLYDSKYTWISKISPQPRRKQCVPQNFRLETLRNTQRDIIKKKSYDEDKNYKQQFSLNSNTRFTTIPNRLDSKQTIIVSPILIKDTVPVKEQLILGDQSRLFDFNNFSKFSSWSRKSSKSIL</sequence>
<dbReference type="Proteomes" id="UP000688137">
    <property type="component" value="Unassembled WGS sequence"/>
</dbReference>